<dbReference type="EMBL" id="GBRH01167161">
    <property type="protein sequence ID" value="JAE30735.1"/>
    <property type="molecule type" value="Transcribed_RNA"/>
</dbReference>
<proteinExistence type="predicted"/>
<name>A0A0A9H0I9_ARUDO</name>
<evidence type="ECO:0000313" key="1">
    <source>
        <dbReference type="EMBL" id="JAE30735.1"/>
    </source>
</evidence>
<organism evidence="1">
    <name type="scientific">Arundo donax</name>
    <name type="common">Giant reed</name>
    <name type="synonym">Donax arundinaceus</name>
    <dbReference type="NCBI Taxonomy" id="35708"/>
    <lineage>
        <taxon>Eukaryota</taxon>
        <taxon>Viridiplantae</taxon>
        <taxon>Streptophyta</taxon>
        <taxon>Embryophyta</taxon>
        <taxon>Tracheophyta</taxon>
        <taxon>Spermatophyta</taxon>
        <taxon>Magnoliopsida</taxon>
        <taxon>Liliopsida</taxon>
        <taxon>Poales</taxon>
        <taxon>Poaceae</taxon>
        <taxon>PACMAD clade</taxon>
        <taxon>Arundinoideae</taxon>
        <taxon>Arundineae</taxon>
        <taxon>Arundo</taxon>
    </lineage>
</organism>
<reference evidence="1" key="1">
    <citation type="submission" date="2014-09" db="EMBL/GenBank/DDBJ databases">
        <authorList>
            <person name="Magalhaes I.L.F."/>
            <person name="Oliveira U."/>
            <person name="Santos F.R."/>
            <person name="Vidigal T.H.D.A."/>
            <person name="Brescovit A.D."/>
            <person name="Santos A.J."/>
        </authorList>
    </citation>
    <scope>NUCLEOTIDE SEQUENCE</scope>
    <source>
        <tissue evidence="1">Shoot tissue taken approximately 20 cm above the soil surface</tissue>
    </source>
</reference>
<protein>
    <submittedName>
        <fullName evidence="1">Uncharacterized protein</fullName>
    </submittedName>
</protein>
<accession>A0A0A9H0I9</accession>
<sequence length="12" mass="1470">MRYGCSTTRHEE</sequence>
<reference evidence="1" key="2">
    <citation type="journal article" date="2015" name="Data Brief">
        <title>Shoot transcriptome of the giant reed, Arundo donax.</title>
        <authorList>
            <person name="Barrero R.A."/>
            <person name="Guerrero F.D."/>
            <person name="Moolhuijzen P."/>
            <person name="Goolsby J.A."/>
            <person name="Tidwell J."/>
            <person name="Bellgard S.E."/>
            <person name="Bellgard M.I."/>
        </authorList>
    </citation>
    <scope>NUCLEOTIDE SEQUENCE</scope>
    <source>
        <tissue evidence="1">Shoot tissue taken approximately 20 cm above the soil surface</tissue>
    </source>
</reference>